<feature type="domain" description="ABC transmembrane type-1" evidence="13">
    <location>
        <begin position="947"/>
        <end position="1243"/>
    </location>
</feature>
<keyword evidence="10" id="KW-0325">Glycoprotein</keyword>
<evidence type="ECO:0000256" key="4">
    <source>
        <dbReference type="ARBA" id="ARBA00022692"/>
    </source>
</evidence>
<feature type="transmembrane region" description="Helical" evidence="11">
    <location>
        <begin position="427"/>
        <end position="444"/>
    </location>
</feature>
<dbReference type="FunFam" id="3.40.50.300:FF:000997">
    <property type="entry name" value="Multidrug resistance-associated protein 1"/>
    <property type="match status" value="1"/>
</dbReference>
<evidence type="ECO:0000256" key="5">
    <source>
        <dbReference type="ARBA" id="ARBA00022737"/>
    </source>
</evidence>
<dbReference type="InterPro" id="IPR027417">
    <property type="entry name" value="P-loop_NTPase"/>
</dbReference>
<dbReference type="Pfam" id="PF00664">
    <property type="entry name" value="ABC_membrane"/>
    <property type="match status" value="2"/>
</dbReference>
<keyword evidence="8 11" id="KW-1133">Transmembrane helix</keyword>
<protein>
    <submittedName>
        <fullName evidence="14">Multidrug resistance-associated protein 5</fullName>
    </submittedName>
</protein>
<feature type="transmembrane region" description="Helical" evidence="11">
    <location>
        <begin position="1003"/>
        <end position="1025"/>
    </location>
</feature>
<dbReference type="PANTHER" id="PTHR24223">
    <property type="entry name" value="ATP-BINDING CASSETTE SUB-FAMILY C"/>
    <property type="match status" value="1"/>
</dbReference>
<dbReference type="GO" id="GO:0012505">
    <property type="term" value="C:endomembrane system"/>
    <property type="evidence" value="ECO:0007669"/>
    <property type="project" value="UniProtKB-SubCell"/>
</dbReference>
<dbReference type="InterPro" id="IPR050173">
    <property type="entry name" value="ABC_transporter_C-like"/>
</dbReference>
<feature type="transmembrane region" description="Helical" evidence="11">
    <location>
        <begin position="285"/>
        <end position="311"/>
    </location>
</feature>
<evidence type="ECO:0000256" key="9">
    <source>
        <dbReference type="ARBA" id="ARBA00023136"/>
    </source>
</evidence>
<keyword evidence="3" id="KW-0813">Transport</keyword>
<evidence type="ECO:0000256" key="3">
    <source>
        <dbReference type="ARBA" id="ARBA00022448"/>
    </source>
</evidence>
<proteinExistence type="inferred from homology"/>
<dbReference type="Gene3D" id="3.40.50.300">
    <property type="entry name" value="P-loop containing nucleotide triphosphate hydrolases"/>
    <property type="match status" value="2"/>
</dbReference>
<dbReference type="InterPro" id="IPR003593">
    <property type="entry name" value="AAA+_ATPase"/>
</dbReference>
<dbReference type="PANTHER" id="PTHR24223:SF447">
    <property type="entry name" value="MULTIDRUG RESISTANCE-ASSOCIATED PROTEIN 5"/>
    <property type="match status" value="1"/>
</dbReference>
<feature type="domain" description="ABC transporter" evidence="12">
    <location>
        <begin position="1280"/>
        <end position="1515"/>
    </location>
</feature>
<keyword evidence="9 11" id="KW-0472">Membrane</keyword>
<evidence type="ECO:0000313" key="14">
    <source>
        <dbReference type="EMBL" id="KRX48417.1"/>
    </source>
</evidence>
<feature type="transmembrane region" description="Helical" evidence="11">
    <location>
        <begin position="1105"/>
        <end position="1124"/>
    </location>
</feature>
<dbReference type="SMART" id="SM00382">
    <property type="entry name" value="AAA"/>
    <property type="match status" value="2"/>
</dbReference>
<dbReference type="GO" id="GO:0016887">
    <property type="term" value="F:ATP hydrolysis activity"/>
    <property type="evidence" value="ECO:0007669"/>
    <property type="project" value="InterPro"/>
</dbReference>
<feature type="domain" description="ABC transporter" evidence="12">
    <location>
        <begin position="610"/>
        <end position="849"/>
    </location>
</feature>
<dbReference type="FunFam" id="1.20.1560.10:FF:000012">
    <property type="entry name" value="ATP binding cassette subfamily C member 5"/>
    <property type="match status" value="1"/>
</dbReference>
<dbReference type="CDD" id="cd18599">
    <property type="entry name" value="ABC_6TM_MRP5_8_9_D2"/>
    <property type="match status" value="1"/>
</dbReference>
<gene>
    <name evidence="14" type="primary">ABCC5</name>
    <name evidence="14" type="ORF">T05_1732</name>
</gene>
<evidence type="ECO:0000256" key="2">
    <source>
        <dbReference type="ARBA" id="ARBA00009726"/>
    </source>
</evidence>
<feature type="transmembrane region" description="Helical" evidence="11">
    <location>
        <begin position="117"/>
        <end position="134"/>
    </location>
</feature>
<dbReference type="GO" id="GO:0005524">
    <property type="term" value="F:ATP binding"/>
    <property type="evidence" value="ECO:0007669"/>
    <property type="project" value="UniProtKB-KW"/>
</dbReference>
<evidence type="ECO:0000256" key="8">
    <source>
        <dbReference type="ARBA" id="ARBA00022989"/>
    </source>
</evidence>
<dbReference type="PROSITE" id="PS50893">
    <property type="entry name" value="ABC_TRANSPORTER_2"/>
    <property type="match status" value="2"/>
</dbReference>
<dbReference type="GO" id="GO:0140359">
    <property type="term" value="F:ABC-type transporter activity"/>
    <property type="evidence" value="ECO:0007669"/>
    <property type="project" value="InterPro"/>
</dbReference>
<dbReference type="FunFam" id="1.20.1560.10:FF:000015">
    <property type="entry name" value="multidrug resistance-associated protein 5 isoform X1"/>
    <property type="match status" value="1"/>
</dbReference>
<evidence type="ECO:0000256" key="6">
    <source>
        <dbReference type="ARBA" id="ARBA00022741"/>
    </source>
</evidence>
<feature type="transmembrane region" description="Helical" evidence="11">
    <location>
        <begin position="504"/>
        <end position="529"/>
    </location>
</feature>
<feature type="transmembrane region" description="Helical" evidence="11">
    <location>
        <begin position="88"/>
        <end position="105"/>
    </location>
</feature>
<sequence>MQTPLACMIIDFLLTTGAVEKKDYNRKIKMEVDNSSAEHDQEQSEKEQQSCTAKTAAVKRWKKVFKVFKVNQAFLDLRKDHNHQRQRNYLLVLMLNNTSFIHSFFSLELIGPDGYCNLFNAAFTFLLSFCYGLFSVEMSQHYWVDDDFDDEDVVYEKTPALVPRSEEDESNIESSVQASSSSKFGQFRQSLKQLLPSRSSQLSGSATGVDQAGCFSFITYSWIFKYLWATFRGKDPNHVQPWACSVYDSANVNIARLEYLWKVESEKTTKPSLSRSLYQFIRMRFFFACLCFFFCLIFGFIGPTCLVRALIQFTQTRWEEASIGYGIFLAFAMLVVELCRVLSYGATWAISTRTALRARGAVLGFLFKRLMFQRETNEDSIGEIMNIFANDSQRIFDAVSFLPLVVVSPLVLLGGVIYLLYLIGPCSLIGLGVFLIFNVLQVFIGKRIVFLRKIAIEFTEKRIKLINEILNCMRAIKMNALEDPFESNVHNVRRDERKALFKTAVAQSLALGLGSVMPVVAATSTFVIYLSLGYDLLPDQAYAVITVFFVMVFSIRMIPYGMRYLAEAKVSLEKIQVHLMEPELLPVRNLHVTSSVALEIRDGHFLWNVVEPPDDAKETLLHDNGPSTKRFALTDINIKIYKKQIVGICGPVGCGKSSLLLAIIGEMVQGNGEMQVGGSVAYCSQDPWILNATVRENILLGETLNVQLYNTVLRVCNLEADIETFPAGDRTEVCTAFWCTCLVVGERGATLSGGQKARLSLARAIYHQKDIYLLDNVLTALDYNVASRVLKEAIQEHLSGKTVLLITSCVQFLKQCDAILFMDQGRIVDFGRHEELLQRCAAYLAFCQSSGELKTKGDEIIDMDDGTVIEKMDNCQRYRFDEIVKSEQSCDARIQDQDQYVKEIIANVPIKYDKLFESEENLQQQRGLSMNTYKSYFEAMGSFWTVLLVLALFALSTGSTIFSTFWLSYWLKKIHPEFGSSSSYSDEQNSTSVVSPETMNSFAIVYGLTVPLVILTTVLKAYVFVRVTLRASEHLHNTMFKRLMHGTMRWFDITPVGRVINRFSKDIDETDTKIPFTLDTMLQNLCFIFAYLIIIAWVFPWFLIAAVPLAGIFILFIGCFRGGIRSLKRIENNTRSPLFSHISASVRGKSVLRPFGKTKVFVERMKHLLDQNSCWLFMFQSAMRWLAVWLDMLVVIVVFVISVFMIGLAGYIDPAYAGMALTYALQMSGIFQFAVRMHAEFESKMISVERINYYIDNIEQEQLSACQSTLDACWLTEGAVSFKNVSLRYGEDKQLALKNVSFDVAGGEKIGIIGRTGSGKSSLVSALLRLYPICEGTICIDSHDVTLLDLRQLRCKIGVIPQDPVLFSGTLRFNVDPQGKCSDMQLWKAIETVQLKHVVEQKMGNGLDTRIEQGGRNFSVGERQLVCMARAFLQNVSIFLLDEATAHLDSATDHSVQRCFDDVAKKCTVFIIAHRLNSVMACDKILYLEDGQILEWGYRNDLLARSDSRFAQTVTALGLGVSKDDDDENGDDDDDDVQ</sequence>
<feature type="transmembrane region" description="Helical" evidence="11">
    <location>
        <begin position="943"/>
        <end position="971"/>
    </location>
</feature>
<dbReference type="SUPFAM" id="SSF90123">
    <property type="entry name" value="ABC transporter transmembrane region"/>
    <property type="match status" value="2"/>
</dbReference>
<dbReference type="STRING" id="144512.A0A0V0UB50"/>
<feature type="transmembrane region" description="Helical" evidence="11">
    <location>
        <begin position="1186"/>
        <end position="1209"/>
    </location>
</feature>
<feature type="transmembrane region" description="Helical" evidence="11">
    <location>
        <begin position="541"/>
        <end position="559"/>
    </location>
</feature>
<evidence type="ECO:0000259" key="13">
    <source>
        <dbReference type="PROSITE" id="PS50929"/>
    </source>
</evidence>
<comment type="similarity">
    <text evidence="2">Belongs to the ABC transporter superfamily. ABCC family. Conjugate transporter (TC 3.A.1.208) subfamily.</text>
</comment>
<organism evidence="14 15">
    <name type="scientific">Trichinella murrelli</name>
    <dbReference type="NCBI Taxonomy" id="144512"/>
    <lineage>
        <taxon>Eukaryota</taxon>
        <taxon>Metazoa</taxon>
        <taxon>Ecdysozoa</taxon>
        <taxon>Nematoda</taxon>
        <taxon>Enoplea</taxon>
        <taxon>Dorylaimia</taxon>
        <taxon>Trichinellida</taxon>
        <taxon>Trichinellidae</taxon>
        <taxon>Trichinella</taxon>
    </lineage>
</organism>
<dbReference type="InterPro" id="IPR003439">
    <property type="entry name" value="ABC_transporter-like_ATP-bd"/>
</dbReference>
<keyword evidence="15" id="KW-1185">Reference proteome</keyword>
<evidence type="ECO:0000313" key="15">
    <source>
        <dbReference type="Proteomes" id="UP000055048"/>
    </source>
</evidence>
<dbReference type="EMBL" id="JYDJ01000029">
    <property type="protein sequence ID" value="KRX48417.1"/>
    <property type="molecule type" value="Genomic_DNA"/>
</dbReference>
<keyword evidence="5" id="KW-0677">Repeat</keyword>
<keyword evidence="6" id="KW-0547">Nucleotide-binding</keyword>
<keyword evidence="7" id="KW-0067">ATP-binding</keyword>
<feature type="transmembrane region" description="Helical" evidence="11">
    <location>
        <begin position="323"/>
        <end position="343"/>
    </location>
</feature>
<reference evidence="14 15" key="1">
    <citation type="submission" date="2015-01" db="EMBL/GenBank/DDBJ databases">
        <title>Evolution of Trichinella species and genotypes.</title>
        <authorList>
            <person name="Korhonen P.K."/>
            <person name="Edoardo P."/>
            <person name="Giuseppe L.R."/>
            <person name="Gasser R.B."/>
        </authorList>
    </citation>
    <scope>NUCLEOTIDE SEQUENCE [LARGE SCALE GENOMIC DNA]</scope>
    <source>
        <strain evidence="14">ISS417</strain>
    </source>
</reference>
<evidence type="ECO:0000256" key="1">
    <source>
        <dbReference type="ARBA" id="ARBA00004127"/>
    </source>
</evidence>
<comment type="caution">
    <text evidence="14">The sequence shown here is derived from an EMBL/GenBank/DDBJ whole genome shotgun (WGS) entry which is preliminary data.</text>
</comment>
<dbReference type="Pfam" id="PF00005">
    <property type="entry name" value="ABC_tran"/>
    <property type="match status" value="2"/>
</dbReference>
<dbReference type="OrthoDB" id="6500128at2759"/>
<dbReference type="CDD" id="cd03244">
    <property type="entry name" value="ABCC_MRP_domain2"/>
    <property type="match status" value="1"/>
</dbReference>
<comment type="subcellular location">
    <subcellularLocation>
        <location evidence="1">Endomembrane system</location>
        <topology evidence="1">Multi-pass membrane protein</topology>
    </subcellularLocation>
</comment>
<dbReference type="InterPro" id="IPR036640">
    <property type="entry name" value="ABC1_TM_sf"/>
</dbReference>
<accession>A0A0V0UB50</accession>
<dbReference type="PROSITE" id="PS00211">
    <property type="entry name" value="ABC_TRANSPORTER_1"/>
    <property type="match status" value="2"/>
</dbReference>
<feature type="domain" description="ABC transmembrane type-1" evidence="13">
    <location>
        <begin position="287"/>
        <end position="567"/>
    </location>
</feature>
<keyword evidence="4 11" id="KW-0812">Transmembrane</keyword>
<feature type="transmembrane region" description="Helical" evidence="11">
    <location>
        <begin position="1081"/>
        <end position="1099"/>
    </location>
</feature>
<evidence type="ECO:0000256" key="7">
    <source>
        <dbReference type="ARBA" id="ARBA00022840"/>
    </source>
</evidence>
<dbReference type="SUPFAM" id="SSF52540">
    <property type="entry name" value="P-loop containing nucleoside triphosphate hydrolases"/>
    <property type="match status" value="2"/>
</dbReference>
<dbReference type="CDD" id="cd03250">
    <property type="entry name" value="ABCC_MRP_domain1"/>
    <property type="match status" value="1"/>
</dbReference>
<dbReference type="GO" id="GO:0016020">
    <property type="term" value="C:membrane"/>
    <property type="evidence" value="ECO:0007669"/>
    <property type="project" value="InterPro"/>
</dbReference>
<dbReference type="FunFam" id="3.40.50.300:FF:000163">
    <property type="entry name" value="Multidrug resistance-associated protein member 4"/>
    <property type="match status" value="1"/>
</dbReference>
<feature type="transmembrane region" description="Helical" evidence="11">
    <location>
        <begin position="395"/>
        <end position="421"/>
    </location>
</feature>
<dbReference type="Gene3D" id="1.20.1560.10">
    <property type="entry name" value="ABC transporter type 1, transmembrane domain"/>
    <property type="match status" value="2"/>
</dbReference>
<evidence type="ECO:0000256" key="10">
    <source>
        <dbReference type="ARBA" id="ARBA00023180"/>
    </source>
</evidence>
<evidence type="ECO:0000256" key="11">
    <source>
        <dbReference type="SAM" id="Phobius"/>
    </source>
</evidence>
<dbReference type="InterPro" id="IPR017871">
    <property type="entry name" value="ABC_transporter-like_CS"/>
</dbReference>
<dbReference type="Proteomes" id="UP000055048">
    <property type="component" value="Unassembled WGS sequence"/>
</dbReference>
<dbReference type="CDD" id="cd18592">
    <property type="entry name" value="ABC_6TM_MRP5_8_9_D1"/>
    <property type="match status" value="1"/>
</dbReference>
<dbReference type="PROSITE" id="PS50929">
    <property type="entry name" value="ABC_TM1F"/>
    <property type="match status" value="2"/>
</dbReference>
<evidence type="ECO:0000259" key="12">
    <source>
        <dbReference type="PROSITE" id="PS50893"/>
    </source>
</evidence>
<dbReference type="InterPro" id="IPR011527">
    <property type="entry name" value="ABC1_TM_dom"/>
</dbReference>
<name>A0A0V0UB50_9BILA</name>